<keyword evidence="7 12" id="KW-1133">Transmembrane helix</keyword>
<protein>
    <recommendedName>
        <fullName evidence="13">GST N-terminal domain-containing protein</fullName>
    </recommendedName>
</protein>
<evidence type="ECO:0000313" key="15">
    <source>
        <dbReference type="Proteomes" id="UP000092993"/>
    </source>
</evidence>
<feature type="coiled-coil region" evidence="10">
    <location>
        <begin position="150"/>
        <end position="216"/>
    </location>
</feature>
<dbReference type="GO" id="GO:0000139">
    <property type="term" value="C:Golgi membrane"/>
    <property type="evidence" value="ECO:0007669"/>
    <property type="project" value="UniProtKB-SubCell"/>
</dbReference>
<keyword evidence="10" id="KW-0175">Coiled coil</keyword>
<dbReference type="InterPro" id="IPR002659">
    <property type="entry name" value="Glyco_trans_31"/>
</dbReference>
<feature type="transmembrane region" description="Helical" evidence="12">
    <location>
        <begin position="352"/>
        <end position="373"/>
    </location>
</feature>
<evidence type="ECO:0000256" key="9">
    <source>
        <dbReference type="ARBA" id="ARBA00023136"/>
    </source>
</evidence>
<evidence type="ECO:0000256" key="10">
    <source>
        <dbReference type="SAM" id="Coils"/>
    </source>
</evidence>
<comment type="caution">
    <text evidence="14">The sequence shown here is derived from an EMBL/GenBank/DDBJ whole genome shotgun (WGS) entry which is preliminary data.</text>
</comment>
<evidence type="ECO:0000313" key="14">
    <source>
        <dbReference type="EMBL" id="OBZ79484.1"/>
    </source>
</evidence>
<feature type="region of interest" description="Disordered" evidence="11">
    <location>
        <begin position="426"/>
        <end position="467"/>
    </location>
</feature>
<evidence type="ECO:0000256" key="5">
    <source>
        <dbReference type="ARBA" id="ARBA00022692"/>
    </source>
</evidence>
<reference evidence="14 15" key="1">
    <citation type="submission" date="2016-03" db="EMBL/GenBank/DDBJ databases">
        <title>Whole genome sequencing of Grifola frondosa 9006-11.</title>
        <authorList>
            <person name="Min B."/>
            <person name="Park H."/>
            <person name="Kim J.-G."/>
            <person name="Cho H."/>
            <person name="Oh Y.-L."/>
            <person name="Kong W.-S."/>
            <person name="Choi I.-G."/>
        </authorList>
    </citation>
    <scope>NUCLEOTIDE SEQUENCE [LARGE SCALE GENOMIC DNA]</scope>
    <source>
        <strain evidence="14 15">9006-11</strain>
    </source>
</reference>
<dbReference type="Pfam" id="PF13417">
    <property type="entry name" value="GST_N_3"/>
    <property type="match status" value="1"/>
</dbReference>
<keyword evidence="3" id="KW-0328">Glycosyltransferase</keyword>
<keyword evidence="4" id="KW-0808">Transferase</keyword>
<feature type="transmembrane region" description="Helical" evidence="12">
    <location>
        <begin position="588"/>
        <end position="612"/>
    </location>
</feature>
<evidence type="ECO:0000256" key="7">
    <source>
        <dbReference type="ARBA" id="ARBA00022989"/>
    </source>
</evidence>
<proteinExistence type="inferred from homology"/>
<dbReference type="PANTHER" id="PTHR11214">
    <property type="entry name" value="BETA-1,3-N-ACETYLGLUCOSAMINYLTRANSFERASE"/>
    <property type="match status" value="1"/>
</dbReference>
<evidence type="ECO:0000256" key="2">
    <source>
        <dbReference type="ARBA" id="ARBA00008661"/>
    </source>
</evidence>
<evidence type="ECO:0000256" key="3">
    <source>
        <dbReference type="ARBA" id="ARBA00022676"/>
    </source>
</evidence>
<dbReference type="InterPro" id="IPR036249">
    <property type="entry name" value="Thioredoxin-like_sf"/>
</dbReference>
<dbReference type="GO" id="GO:0016758">
    <property type="term" value="F:hexosyltransferase activity"/>
    <property type="evidence" value="ECO:0007669"/>
    <property type="project" value="InterPro"/>
</dbReference>
<dbReference type="Gene3D" id="3.40.30.10">
    <property type="entry name" value="Glutaredoxin"/>
    <property type="match status" value="1"/>
</dbReference>
<keyword evidence="9 12" id="KW-0472">Membrane</keyword>
<keyword evidence="6" id="KW-0735">Signal-anchor</keyword>
<keyword evidence="5 12" id="KW-0812">Transmembrane</keyword>
<evidence type="ECO:0000256" key="6">
    <source>
        <dbReference type="ARBA" id="ARBA00022968"/>
    </source>
</evidence>
<dbReference type="GO" id="GO:0051072">
    <property type="term" value="P:4,6-pyruvylated galactose residue biosynthetic process"/>
    <property type="evidence" value="ECO:0007669"/>
    <property type="project" value="TreeGrafter"/>
</dbReference>
<comment type="subcellular location">
    <subcellularLocation>
        <location evidence="1">Golgi apparatus membrane</location>
        <topology evidence="1">Single-pass type II membrane protein</topology>
    </subcellularLocation>
</comment>
<dbReference type="Proteomes" id="UP000092993">
    <property type="component" value="Unassembled WGS sequence"/>
</dbReference>
<dbReference type="PANTHER" id="PTHR11214:SF333">
    <property type="entry name" value="GLYCOSYLTRANSFERASE FAMILY 31 PROTEIN"/>
    <property type="match status" value="1"/>
</dbReference>
<evidence type="ECO:0000256" key="1">
    <source>
        <dbReference type="ARBA" id="ARBA00004323"/>
    </source>
</evidence>
<dbReference type="CDD" id="cd00570">
    <property type="entry name" value="GST_N_family"/>
    <property type="match status" value="1"/>
</dbReference>
<name>A0A1C7MWM8_GRIFR</name>
<keyword evidence="8" id="KW-0333">Golgi apparatus</keyword>
<dbReference type="AlphaFoldDB" id="A0A1C7MWM8"/>
<feature type="region of interest" description="Disordered" evidence="11">
    <location>
        <begin position="825"/>
        <end position="860"/>
    </location>
</feature>
<dbReference type="InterPro" id="IPR004045">
    <property type="entry name" value="Glutathione_S-Trfase_N"/>
</dbReference>
<organism evidence="14 15">
    <name type="scientific">Grifola frondosa</name>
    <name type="common">Maitake</name>
    <name type="synonym">Polyporus frondosus</name>
    <dbReference type="NCBI Taxonomy" id="5627"/>
    <lineage>
        <taxon>Eukaryota</taxon>
        <taxon>Fungi</taxon>
        <taxon>Dikarya</taxon>
        <taxon>Basidiomycota</taxon>
        <taxon>Agaricomycotina</taxon>
        <taxon>Agaricomycetes</taxon>
        <taxon>Polyporales</taxon>
        <taxon>Grifolaceae</taxon>
        <taxon>Grifola</taxon>
    </lineage>
</organism>
<evidence type="ECO:0000259" key="13">
    <source>
        <dbReference type="Pfam" id="PF13417"/>
    </source>
</evidence>
<dbReference type="STRING" id="5627.A0A1C7MWM8"/>
<gene>
    <name evidence="14" type="ORF">A0H81_01075</name>
</gene>
<evidence type="ECO:0000256" key="4">
    <source>
        <dbReference type="ARBA" id="ARBA00022679"/>
    </source>
</evidence>
<keyword evidence="15" id="KW-1185">Reference proteome</keyword>
<dbReference type="EMBL" id="LUGG01000001">
    <property type="protein sequence ID" value="OBZ79484.1"/>
    <property type="molecule type" value="Genomic_DNA"/>
</dbReference>
<comment type="similarity">
    <text evidence="2">Belongs to the glycosyltransferase 31 family.</text>
</comment>
<evidence type="ECO:0000256" key="11">
    <source>
        <dbReference type="SAM" id="MobiDB-lite"/>
    </source>
</evidence>
<dbReference type="SUPFAM" id="SSF52833">
    <property type="entry name" value="Thioredoxin-like"/>
    <property type="match status" value="1"/>
</dbReference>
<feature type="domain" description="GST N-terminal" evidence="13">
    <location>
        <begin position="9"/>
        <end position="86"/>
    </location>
</feature>
<evidence type="ECO:0000256" key="12">
    <source>
        <dbReference type="SAM" id="Phobius"/>
    </source>
</evidence>
<dbReference type="OrthoDB" id="412788at2759"/>
<dbReference type="Gene3D" id="1.20.1050.10">
    <property type="match status" value="1"/>
</dbReference>
<sequence length="1261" mass="139650">MSDIPKAALYYYKDSVWASVAILALEEKGYGSDEIDLKHVDLSKGENYAPSYLRLNPNETLAPEIEHRYKAIQDTKSIVEFLDRSRSTQSRTHTTSTAPSPSLAPATIAFSTASNNIIDILHGLAADPNALAYMNARNEAELRTLAIAVLPRLTDRRDALTQLLKDSEEAKINVSAKTKAFWELKKLSVDRFIEVLEEANKSVAELNDDARKRREDFLQGAKTAWTGLKDTLMQLHKEIIGPYTLGDQLSVADLHLAAWLARIAHLSGATVTQDGNTVIAKIEAHIGDGFSLPKDFSVAEARRRAGLPSTNVEPTDCQNRFAAFWDAVKERPSWKKVECYGERGMIDVSSDIAYIAPNVIAVVAFVCWTTGVAGEERSARRVQIPLDRSLVIAIDSDHSSKYITLVLSHVPLSPIPLHQEVYDENAYSDAGPSVSSRSSGDLRGRTSVSHHRSSISSDFDEQAPSRLSEQLVYPSDAEGTYAQSTLSLCSTASNTPLPSRSASPHHYYFSGTSSCSSESESEPESLILGRPRRQPLWREARRRRWWTLSTSGREGHRHRRRNVMSGVRSFKRAIRIVVRHPFFPKTPVTILLTLLLLTIFGVSLTFLLIYILNPTRSRFHGGATALFPVFRGPASTLAAANSVVPVSHRRRLYTFIVSATELRQFVAGRRICGRVLYGRVSRAQDAGALDMGTSRTVVRFILGQPRKEWERRVRLEMETYNDMVILPVSENMNSGKTHAFFTWAANNSWVPPLYFDNFTSVPSGLSYTNLSSPAPALAQHDPVHARRDRVSGNPQAWVKPDFVVKADDDSFVMLAELEARLRVELHKKPKPPPKQQVHKPDPQEPAVTDADKAGSQPLPPSQDPLVFWGYLVKNRFMAGELYALSYSIVDFVANDPLVKTMIRGAEDKQTSKWVRSHPRAEEVRWGVSAAGCTTILERGLCKRVQQGVMRDIKTWTREALNPETSVASALPFGPNAPTPPTWSHSTVSKFGARYSPPMADMKLEHSVEALVEGSAMSMVHDGVEGAVTPLSHGRAVRDGGTRYQGKRVGGTVVVHFIKKNMWFLETASALLHGDDVTPDERAQENGRRKEVDPPGHYVVAAAAAQSSVIESRLQEHRTISIVDGLFIGLLPLGVDKASLDIGLTMIMTNVHLQEHIPSARRFFICHGPMHRPSANMLPDININIKVWREDQQNAMQQWYSCLPVTVTAYCSDCIAFEPFAACGSPIACEFPGGCRADGDNTLVESGLATGGTDITPRLHRR</sequence>
<accession>A0A1C7MWM8</accession>
<evidence type="ECO:0000256" key="8">
    <source>
        <dbReference type="ARBA" id="ARBA00023034"/>
    </source>
</evidence>